<gene>
    <name evidence="3" type="ORF">HMPREF9453_00210</name>
</gene>
<sequence length="307" mass="34172">MKILVTGGAGFIGSHLVRQLMEAGDEVISLDNLSTGLRENLPEGARLEVMDTHDDKVEDLFRQEHFDAVVHLAAQTLVSDSMVDPENDMYQNIAGTVHIMECCRKYGVKRVIFSSSAATYGDVDEKALPVQETLPQIPLSFYGLTKMTVEKYLALYHMAFGIHYVVLRFSNVYGERQGDGGEGGVISIFAKRLAKGQDITIFGNGKQTRDFVYAGDIARGIRLALTTPNADTCYNLSTQTEISLNELVTILSRITGKEITPSYGPVREGDIYRSSLSNEKAVKNLHWTPEVSLEEGLKRTYQYFQKQ</sequence>
<dbReference type="EMBL" id="ADLT01000007">
    <property type="protein sequence ID" value="EHO63850.1"/>
    <property type="molecule type" value="Genomic_DNA"/>
</dbReference>
<evidence type="ECO:0000259" key="2">
    <source>
        <dbReference type="Pfam" id="PF01370"/>
    </source>
</evidence>
<dbReference type="Pfam" id="PF01370">
    <property type="entry name" value="Epimerase"/>
    <property type="match status" value="1"/>
</dbReference>
<dbReference type="PANTHER" id="PTHR43000">
    <property type="entry name" value="DTDP-D-GLUCOSE 4,6-DEHYDRATASE-RELATED"/>
    <property type="match status" value="1"/>
</dbReference>
<name>H1CXX2_9FIRM</name>
<evidence type="ECO:0000313" key="3">
    <source>
        <dbReference type="EMBL" id="EHO63850.1"/>
    </source>
</evidence>
<comment type="similarity">
    <text evidence="1">Belongs to the NAD(P)-dependent epimerase/dehydratase family.</text>
</comment>
<organism evidence="3 4">
    <name type="scientific">Dialister succinatiphilus YIT 11850</name>
    <dbReference type="NCBI Taxonomy" id="742743"/>
    <lineage>
        <taxon>Bacteria</taxon>
        <taxon>Bacillati</taxon>
        <taxon>Bacillota</taxon>
        <taxon>Negativicutes</taxon>
        <taxon>Veillonellales</taxon>
        <taxon>Veillonellaceae</taxon>
        <taxon>Dialister</taxon>
    </lineage>
</organism>
<dbReference type="HOGENOM" id="CLU_007383_1_7_9"/>
<dbReference type="STRING" id="742743.HMPREF9453_00210"/>
<reference evidence="3 4" key="1">
    <citation type="submission" date="2011-11" db="EMBL/GenBank/DDBJ databases">
        <title>The Genome Sequence of Dialister succinatiphilus YIT 11850.</title>
        <authorList>
            <consortium name="The Broad Institute Genome Sequencing Platform"/>
            <person name="Earl A."/>
            <person name="Ward D."/>
            <person name="Feldgarden M."/>
            <person name="Gevers D."/>
            <person name="Morotomi M."/>
            <person name="Young S.K."/>
            <person name="Zeng Q."/>
            <person name="Gargeya S."/>
            <person name="Fitzgerald M."/>
            <person name="Haas B."/>
            <person name="Abouelleil A."/>
            <person name="Alvarado L."/>
            <person name="Arachchi H.M."/>
            <person name="Berlin A."/>
            <person name="Brown A."/>
            <person name="Chapman S.B."/>
            <person name="Dunbar C."/>
            <person name="Gearin G."/>
            <person name="Goldberg J."/>
            <person name="Griggs A."/>
            <person name="Gujja S."/>
            <person name="Heiman D."/>
            <person name="Howarth C."/>
            <person name="Lui A."/>
            <person name="MacDonald P.J.P."/>
            <person name="Montmayeur A."/>
            <person name="Murphy C."/>
            <person name="Neiman D."/>
            <person name="Pearson M."/>
            <person name="Priest M."/>
            <person name="Roberts A."/>
            <person name="Saif S."/>
            <person name="Shea T."/>
            <person name="Sisk P."/>
            <person name="Stolte C."/>
            <person name="Sykes S."/>
            <person name="Wortman J."/>
            <person name="Nusbaum C."/>
            <person name="Birren B."/>
        </authorList>
    </citation>
    <scope>NUCLEOTIDE SEQUENCE [LARGE SCALE GENOMIC DNA]</scope>
    <source>
        <strain evidence="3 4">YIT 11850</strain>
    </source>
</reference>
<feature type="domain" description="NAD-dependent epimerase/dehydratase" evidence="2">
    <location>
        <begin position="3"/>
        <end position="231"/>
    </location>
</feature>
<evidence type="ECO:0000256" key="1">
    <source>
        <dbReference type="ARBA" id="ARBA00007637"/>
    </source>
</evidence>
<dbReference type="Proteomes" id="UP000003277">
    <property type="component" value="Unassembled WGS sequence"/>
</dbReference>
<evidence type="ECO:0000313" key="4">
    <source>
        <dbReference type="Proteomes" id="UP000003277"/>
    </source>
</evidence>
<dbReference type="OrthoDB" id="9801785at2"/>
<keyword evidence="4" id="KW-1185">Reference proteome</keyword>
<dbReference type="Gene3D" id="3.90.25.10">
    <property type="entry name" value="UDP-galactose 4-epimerase, domain 1"/>
    <property type="match status" value="1"/>
</dbReference>
<proteinExistence type="inferred from homology"/>
<protein>
    <recommendedName>
        <fullName evidence="2">NAD-dependent epimerase/dehydratase domain-containing protein</fullName>
    </recommendedName>
</protein>
<accession>H1CXX2</accession>
<dbReference type="SUPFAM" id="SSF51735">
    <property type="entry name" value="NAD(P)-binding Rossmann-fold domains"/>
    <property type="match status" value="1"/>
</dbReference>
<dbReference type="PATRIC" id="fig|742743.3.peg.213"/>
<dbReference type="eggNOG" id="COG1087">
    <property type="taxonomic scope" value="Bacteria"/>
</dbReference>
<dbReference type="InterPro" id="IPR036291">
    <property type="entry name" value="NAD(P)-bd_dom_sf"/>
</dbReference>
<dbReference type="AlphaFoldDB" id="H1CXX2"/>
<dbReference type="RefSeq" id="WP_008858716.1">
    <property type="nucleotide sequence ID" value="NZ_JH591187.1"/>
</dbReference>
<comment type="caution">
    <text evidence="3">The sequence shown here is derived from an EMBL/GenBank/DDBJ whole genome shotgun (WGS) entry which is preliminary data.</text>
</comment>
<dbReference type="InterPro" id="IPR001509">
    <property type="entry name" value="Epimerase_deHydtase"/>
</dbReference>
<dbReference type="Gene3D" id="3.40.50.720">
    <property type="entry name" value="NAD(P)-binding Rossmann-like Domain"/>
    <property type="match status" value="1"/>
</dbReference>